<protein>
    <submittedName>
        <fullName evidence="7">Blue copper protein</fullName>
    </submittedName>
</protein>
<evidence type="ECO:0000256" key="1">
    <source>
        <dbReference type="ARBA" id="ARBA00022723"/>
    </source>
</evidence>
<evidence type="ECO:0000256" key="3">
    <source>
        <dbReference type="ARBA" id="ARBA00023180"/>
    </source>
</evidence>
<dbReference type="PROSITE" id="PS00196">
    <property type="entry name" value="COPPER_BLUE"/>
    <property type="match status" value="1"/>
</dbReference>
<evidence type="ECO:0000259" key="6">
    <source>
        <dbReference type="PROSITE" id="PS51485"/>
    </source>
</evidence>
<sequence>MSSMGWVISALLLVVAAAAPAFATDYTVGDSSGWTNGMDYSTWVSGKTFKVGDSLLFSYSLLHSVNEVSKSDYDACSSSNSISSYTDGSTTIKLTAPGARYFVCGTPGHCSGGMKLAVTVASGSGSGSGSGSAGSPSTPVTPGGSSTTPSTTPSGNGGGGTSSPSHNAAAAGPGLGAANGVILLGVSSLVGLALVG</sequence>
<name>A0AAX6DHT5_IRIPA</name>
<dbReference type="InterPro" id="IPR003245">
    <property type="entry name" value="Phytocyanin_dom"/>
</dbReference>
<dbReference type="Gene3D" id="2.60.40.420">
    <property type="entry name" value="Cupredoxins - blue copper proteins"/>
    <property type="match status" value="1"/>
</dbReference>
<reference evidence="7" key="1">
    <citation type="journal article" date="2023" name="GigaByte">
        <title>Genome assembly of the bearded iris, Iris pallida Lam.</title>
        <authorList>
            <person name="Bruccoleri R.E."/>
            <person name="Oakeley E.J."/>
            <person name="Faust A.M.E."/>
            <person name="Altorfer M."/>
            <person name="Dessus-Babus S."/>
            <person name="Burckhardt D."/>
            <person name="Oertli M."/>
            <person name="Naumann U."/>
            <person name="Petersen F."/>
            <person name="Wong J."/>
        </authorList>
    </citation>
    <scope>NUCLEOTIDE SEQUENCE</scope>
    <source>
        <strain evidence="7">GSM-AAB239-AS_SAM_17_03QT</strain>
    </source>
</reference>
<keyword evidence="5" id="KW-0732">Signal</keyword>
<feature type="region of interest" description="Disordered" evidence="4">
    <location>
        <begin position="125"/>
        <end position="169"/>
    </location>
</feature>
<dbReference type="InterPro" id="IPR039391">
    <property type="entry name" value="Phytocyanin-like"/>
</dbReference>
<dbReference type="EMBL" id="JANAVB010044420">
    <property type="protein sequence ID" value="KAJ6791289.1"/>
    <property type="molecule type" value="Genomic_DNA"/>
</dbReference>
<feature type="signal peptide" evidence="5">
    <location>
        <begin position="1"/>
        <end position="23"/>
    </location>
</feature>
<dbReference type="GO" id="GO:0009055">
    <property type="term" value="F:electron transfer activity"/>
    <property type="evidence" value="ECO:0007669"/>
    <property type="project" value="InterPro"/>
</dbReference>
<proteinExistence type="predicted"/>
<dbReference type="PROSITE" id="PS51485">
    <property type="entry name" value="PHYTOCYANIN"/>
    <property type="match status" value="1"/>
</dbReference>
<evidence type="ECO:0000313" key="7">
    <source>
        <dbReference type="EMBL" id="KAJ6791289.1"/>
    </source>
</evidence>
<dbReference type="InterPro" id="IPR008972">
    <property type="entry name" value="Cupredoxin"/>
</dbReference>
<keyword evidence="1" id="KW-0479">Metal-binding</keyword>
<feature type="domain" description="Phytocyanin" evidence="6">
    <location>
        <begin position="24"/>
        <end position="122"/>
    </location>
</feature>
<evidence type="ECO:0000256" key="4">
    <source>
        <dbReference type="SAM" id="MobiDB-lite"/>
    </source>
</evidence>
<evidence type="ECO:0000313" key="8">
    <source>
        <dbReference type="Proteomes" id="UP001140949"/>
    </source>
</evidence>
<accession>A0AAX6DHT5</accession>
<dbReference type="GO" id="GO:0005886">
    <property type="term" value="C:plasma membrane"/>
    <property type="evidence" value="ECO:0007669"/>
    <property type="project" value="TreeGrafter"/>
</dbReference>
<dbReference type="PANTHER" id="PTHR33021">
    <property type="entry name" value="BLUE COPPER PROTEIN"/>
    <property type="match status" value="1"/>
</dbReference>
<dbReference type="Proteomes" id="UP001140949">
    <property type="component" value="Unassembled WGS sequence"/>
</dbReference>
<dbReference type="GO" id="GO:0046872">
    <property type="term" value="F:metal ion binding"/>
    <property type="evidence" value="ECO:0007669"/>
    <property type="project" value="UniProtKB-KW"/>
</dbReference>
<keyword evidence="8" id="KW-1185">Reference proteome</keyword>
<keyword evidence="3" id="KW-0325">Glycoprotein</keyword>
<gene>
    <name evidence="7" type="ORF">M6B38_244045</name>
</gene>
<dbReference type="CDD" id="cd04216">
    <property type="entry name" value="Phytocyanin"/>
    <property type="match status" value="1"/>
</dbReference>
<dbReference type="InterPro" id="IPR028871">
    <property type="entry name" value="BlueCu_1_BS"/>
</dbReference>
<comment type="caution">
    <text evidence="7">The sequence shown here is derived from an EMBL/GenBank/DDBJ whole genome shotgun (WGS) entry which is preliminary data.</text>
</comment>
<dbReference type="FunFam" id="2.60.40.420:FF:000003">
    <property type="entry name" value="Blue copper"/>
    <property type="match status" value="1"/>
</dbReference>
<dbReference type="PANTHER" id="PTHR33021:SF350">
    <property type="entry name" value="UCLACYANIN-2"/>
    <property type="match status" value="1"/>
</dbReference>
<evidence type="ECO:0000256" key="5">
    <source>
        <dbReference type="SAM" id="SignalP"/>
    </source>
</evidence>
<dbReference type="AlphaFoldDB" id="A0AAX6DHT5"/>
<keyword evidence="2" id="KW-0186">Copper</keyword>
<dbReference type="SUPFAM" id="SSF49503">
    <property type="entry name" value="Cupredoxins"/>
    <property type="match status" value="1"/>
</dbReference>
<evidence type="ECO:0000256" key="2">
    <source>
        <dbReference type="ARBA" id="ARBA00023008"/>
    </source>
</evidence>
<feature type="compositionally biased region" description="Low complexity" evidence="4">
    <location>
        <begin position="133"/>
        <end position="154"/>
    </location>
</feature>
<feature type="chain" id="PRO_5043567827" evidence="5">
    <location>
        <begin position="24"/>
        <end position="196"/>
    </location>
</feature>
<organism evidence="7 8">
    <name type="scientific">Iris pallida</name>
    <name type="common">Sweet iris</name>
    <dbReference type="NCBI Taxonomy" id="29817"/>
    <lineage>
        <taxon>Eukaryota</taxon>
        <taxon>Viridiplantae</taxon>
        <taxon>Streptophyta</taxon>
        <taxon>Embryophyta</taxon>
        <taxon>Tracheophyta</taxon>
        <taxon>Spermatophyta</taxon>
        <taxon>Magnoliopsida</taxon>
        <taxon>Liliopsida</taxon>
        <taxon>Asparagales</taxon>
        <taxon>Iridaceae</taxon>
        <taxon>Iridoideae</taxon>
        <taxon>Irideae</taxon>
        <taxon>Iris</taxon>
    </lineage>
</organism>
<dbReference type="Pfam" id="PF02298">
    <property type="entry name" value="Cu_bind_like"/>
    <property type="match status" value="1"/>
</dbReference>
<reference evidence="7" key="2">
    <citation type="submission" date="2023-04" db="EMBL/GenBank/DDBJ databases">
        <authorList>
            <person name="Bruccoleri R.E."/>
            <person name="Oakeley E.J."/>
            <person name="Faust A.-M."/>
            <person name="Dessus-Babus S."/>
            <person name="Altorfer M."/>
            <person name="Burckhardt D."/>
            <person name="Oertli M."/>
            <person name="Naumann U."/>
            <person name="Petersen F."/>
            <person name="Wong J."/>
        </authorList>
    </citation>
    <scope>NUCLEOTIDE SEQUENCE</scope>
    <source>
        <strain evidence="7">GSM-AAB239-AS_SAM_17_03QT</strain>
        <tissue evidence="7">Leaf</tissue>
    </source>
</reference>